<dbReference type="InterPro" id="IPR036322">
    <property type="entry name" value="WD40_repeat_dom_sf"/>
</dbReference>
<dbReference type="Gene3D" id="1.20.5.110">
    <property type="match status" value="1"/>
</dbReference>
<comment type="subcellular location">
    <subcellularLocation>
        <location evidence="1">Cytoplasm</location>
    </subcellularLocation>
</comment>
<dbReference type="EMBL" id="SIDB01000002">
    <property type="protein sequence ID" value="KAI3436191.1"/>
    <property type="molecule type" value="Genomic_DNA"/>
</dbReference>
<dbReference type="SUPFAM" id="SSF58038">
    <property type="entry name" value="SNARE fusion complex"/>
    <property type="match status" value="1"/>
</dbReference>
<feature type="region of interest" description="Disordered" evidence="6">
    <location>
        <begin position="900"/>
        <end position="1006"/>
    </location>
</feature>
<feature type="region of interest" description="Disordered" evidence="6">
    <location>
        <begin position="446"/>
        <end position="485"/>
    </location>
</feature>
<dbReference type="GO" id="GO:0006893">
    <property type="term" value="P:Golgi to plasma membrane transport"/>
    <property type="evidence" value="ECO:0007669"/>
    <property type="project" value="TreeGrafter"/>
</dbReference>
<feature type="compositionally biased region" description="Low complexity" evidence="6">
    <location>
        <begin position="1442"/>
        <end position="1451"/>
    </location>
</feature>
<feature type="compositionally biased region" description="Gly residues" evidence="6">
    <location>
        <begin position="1402"/>
        <end position="1414"/>
    </location>
</feature>
<feature type="compositionally biased region" description="Low complexity" evidence="6">
    <location>
        <begin position="950"/>
        <end position="965"/>
    </location>
</feature>
<feature type="region of interest" description="Disordered" evidence="6">
    <location>
        <begin position="829"/>
        <end position="887"/>
    </location>
</feature>
<keyword evidence="5" id="KW-0175">Coiled coil</keyword>
<feature type="region of interest" description="Disordered" evidence="6">
    <location>
        <begin position="1197"/>
        <end position="1232"/>
    </location>
</feature>
<dbReference type="Gene3D" id="2.130.10.10">
    <property type="entry name" value="YVTN repeat-like/Quinoprotein amine dehydrogenase"/>
    <property type="match status" value="2"/>
</dbReference>
<evidence type="ECO:0000259" key="7">
    <source>
        <dbReference type="PROSITE" id="PS50892"/>
    </source>
</evidence>
<dbReference type="GO" id="GO:0005737">
    <property type="term" value="C:cytoplasm"/>
    <property type="evidence" value="ECO:0007669"/>
    <property type="project" value="UniProtKB-SubCell"/>
</dbReference>
<evidence type="ECO:0000256" key="3">
    <source>
        <dbReference type="ARBA" id="ARBA00022483"/>
    </source>
</evidence>
<name>A0A9D4TWB4_CHLVU</name>
<evidence type="ECO:0000256" key="5">
    <source>
        <dbReference type="PROSITE-ProRule" id="PRU00290"/>
    </source>
</evidence>
<dbReference type="InterPro" id="IPR015943">
    <property type="entry name" value="WD40/YVTN_repeat-like_dom_sf"/>
</dbReference>
<feature type="region of interest" description="Disordered" evidence="6">
    <location>
        <begin position="1379"/>
        <end position="1458"/>
    </location>
</feature>
<feature type="domain" description="V-SNARE coiled-coil homology" evidence="7">
    <location>
        <begin position="1445"/>
        <end position="1509"/>
    </location>
</feature>
<gene>
    <name evidence="8" type="ORF">D9Q98_002246</name>
</gene>
<keyword evidence="4" id="KW-0963">Cytoplasm</keyword>
<dbReference type="GO" id="GO:0005096">
    <property type="term" value="F:GTPase activator activity"/>
    <property type="evidence" value="ECO:0007669"/>
    <property type="project" value="TreeGrafter"/>
</dbReference>
<proteinExistence type="inferred from homology"/>
<evidence type="ECO:0000256" key="1">
    <source>
        <dbReference type="ARBA" id="ARBA00004496"/>
    </source>
</evidence>
<evidence type="ECO:0000256" key="4">
    <source>
        <dbReference type="ARBA" id="ARBA00022490"/>
    </source>
</evidence>
<dbReference type="SMART" id="SM00320">
    <property type="entry name" value="WD40"/>
    <property type="match status" value="6"/>
</dbReference>
<dbReference type="PANTHER" id="PTHR10241:SF25">
    <property type="entry name" value="TOMOSYN, ISOFORM C"/>
    <property type="match status" value="1"/>
</dbReference>
<keyword evidence="9" id="KW-1185">Reference proteome</keyword>
<evidence type="ECO:0000256" key="6">
    <source>
        <dbReference type="SAM" id="MobiDB-lite"/>
    </source>
</evidence>
<evidence type="ECO:0000313" key="9">
    <source>
        <dbReference type="Proteomes" id="UP001055712"/>
    </source>
</evidence>
<dbReference type="Pfam" id="PF00957">
    <property type="entry name" value="Synaptobrevin"/>
    <property type="match status" value="1"/>
</dbReference>
<reference evidence="8" key="1">
    <citation type="journal article" date="2019" name="Plant J.">
        <title>Chlorella vulgaris genome assembly and annotation reveals the molecular basis for metabolic acclimation to high light conditions.</title>
        <authorList>
            <person name="Cecchin M."/>
            <person name="Marcolungo L."/>
            <person name="Rossato M."/>
            <person name="Girolomoni L."/>
            <person name="Cosentino E."/>
            <person name="Cuine S."/>
            <person name="Li-Beisson Y."/>
            <person name="Delledonne M."/>
            <person name="Ballottari M."/>
        </authorList>
    </citation>
    <scope>NUCLEOTIDE SEQUENCE</scope>
    <source>
        <strain evidence="8">211/11P</strain>
    </source>
</reference>
<dbReference type="InterPro" id="IPR001680">
    <property type="entry name" value="WD40_rpt"/>
</dbReference>
<sequence>MKPSGRESSAKDALAAQHRHLVRKMSHAVHSMHREGLPADLLGRDALEATFCGATGFPEAADSVAYEPTQGLLAVGTSDGRVVLLGQPGVECTLRSASRSPTMHLCFLPHKGALLRVTQDGDCQLFSAVSRRLLTSIWLQGDVINSVTLLPAQDPYVLLGCESGNVRVVALLDADGQPASGARPATDLSLQPYQVLGQEVDGKSGVVAVSVAHLQRDKERPLLLLVHRHSGALVWDLRAERILCVALDAEDEHSKPTCACWVGERANCFAVGYDDGSILVWAMPPAALQGDPFKVIEPPDAQLSMTLRVAARGVRASAIHSLSFMPGGDGGVRDDCLLVFGGQGEGEPDMLTLLALAPQPEGDGGGRQVPWFGNVKGLCMMPAQGSLSDAERPRGLMILTEGGQLVVHDLQTWQPTPLTLPIQELPPITLSRLVPSVSVALLAEHPGGSAAVSPRTSIGRASASTEASPSRLLPGSSSSAAPGTLPQHCLTLEKVRACSRRAAAQQREAPPVGASHSLADHWPFAGGEPACSVAAGSGDDSATGSGKRHPSAFYFTGHRDGRVRVWDATMQVPELLLTVPASAGQERLRAVTALEVCPFSGIVIAGHLGGDVRLYQFTEGAQTVHRMNIDETLLPYENVGTQAGGFQYIMRYSAHSADISSVALATKLKLAAVADAAGNVSLLDLLQPAQLFASRSMAQPVAQLAFGSHVFPGATKEEPDIERMVLFLAGADSSACMVDLDKGELVGRPMKPKNTSPPLSLVLLDASGIPLPMLHGQLVLHWANNNGGTAAAPGGRALSSASRNTSLRDDDQGVAATAARVARLSLSEHAGSAAPLSLPHASSRRSTAAESHRTWSRAGSADPDASGETSLEVQELPSCSDDDDELDSHLAAAVQAVEEEKKAKRQFKLPKAFQRPGSRGSAADKATAAAAAAAAQAVPDADLPSPTSEAGSSHAAASGAAAPPAGGAGAGGQPVSASHQRDDFYGVGADGGEDPASPVSPTAGTSPLREAYHGALGGGGGGDLLSQADLVDYPYLIDGDPTPAAYLLLCCADYLRLYTTDNIRLGDRTTERKASFEAELCFAAPFMSVHGPGVASIDASDALQVHSLPGLALLCRKQLEDSRVLGFRWPCQPSPGSGGGASAASCCSPDGQLVLVAAGNEIARLAVVADCALPAAPAAVYNMRVAQAAAAAAAHRRQPASGGGAGAGGQLHPSQQHAAPAAMAAGDGGETVSPSAAGAAVKSFGRFFDHAAATVTVLASTAMQELDKARTVGQSALHRLGGEGGPSRALPSLEVLFATPVELMEDDIDYMAESEDAASTASGAAQATASTAAAAAPGAPATAAAAAAVPAARKGSGLLLTPREAAAAKLKQFLPAGRKSERSELLDRAASAATTADAPAGGSSGTHGGGGGWSAAGRQEKQGTVSRTASAIKRAYGRPGNASSSTSASASKTGDVRGIMEQNREMLAERGERLKGLDERTAAMQGDAEDFASLAKQLADQQANRKWYQL</sequence>
<dbReference type="PANTHER" id="PTHR10241">
    <property type="entry name" value="LETHAL 2 GIANT LARVAE PROTEIN"/>
    <property type="match status" value="1"/>
</dbReference>
<feature type="region of interest" description="Disordered" evidence="6">
    <location>
        <begin position="792"/>
        <end position="812"/>
    </location>
</feature>
<dbReference type="GO" id="GO:0019905">
    <property type="term" value="F:syntaxin binding"/>
    <property type="evidence" value="ECO:0007669"/>
    <property type="project" value="TreeGrafter"/>
</dbReference>
<feature type="compositionally biased region" description="Low complexity" evidence="6">
    <location>
        <begin position="467"/>
        <end position="485"/>
    </location>
</feature>
<dbReference type="GO" id="GO:0006887">
    <property type="term" value="P:exocytosis"/>
    <property type="evidence" value="ECO:0007669"/>
    <property type="project" value="UniProtKB-KW"/>
</dbReference>
<reference evidence="8" key="2">
    <citation type="submission" date="2020-11" db="EMBL/GenBank/DDBJ databases">
        <authorList>
            <person name="Cecchin M."/>
            <person name="Marcolungo L."/>
            <person name="Rossato M."/>
            <person name="Girolomoni L."/>
            <person name="Cosentino E."/>
            <person name="Cuine S."/>
            <person name="Li-Beisson Y."/>
            <person name="Delledonne M."/>
            <person name="Ballottari M."/>
        </authorList>
    </citation>
    <scope>NUCLEOTIDE SEQUENCE</scope>
    <source>
        <strain evidence="8">211/11P</strain>
        <tissue evidence="8">Whole cell</tissue>
    </source>
</reference>
<comment type="similarity">
    <text evidence="2">Belongs to the WD repeat L(2)GL family.</text>
</comment>
<comment type="caution">
    <text evidence="8">The sequence shown here is derived from an EMBL/GenBank/DDBJ whole genome shotgun (WGS) entry which is preliminary data.</text>
</comment>
<evidence type="ECO:0000313" key="8">
    <source>
        <dbReference type="EMBL" id="KAI3436191.1"/>
    </source>
</evidence>
<organism evidence="8 9">
    <name type="scientific">Chlorella vulgaris</name>
    <name type="common">Green alga</name>
    <dbReference type="NCBI Taxonomy" id="3077"/>
    <lineage>
        <taxon>Eukaryota</taxon>
        <taxon>Viridiplantae</taxon>
        <taxon>Chlorophyta</taxon>
        <taxon>core chlorophytes</taxon>
        <taxon>Trebouxiophyceae</taxon>
        <taxon>Chlorellales</taxon>
        <taxon>Chlorellaceae</taxon>
        <taxon>Chlorella clade</taxon>
        <taxon>Chlorella</taxon>
    </lineage>
</organism>
<feature type="compositionally biased region" description="Low complexity" evidence="6">
    <location>
        <begin position="830"/>
        <end position="841"/>
    </location>
</feature>
<accession>A0A9D4TWB4</accession>
<evidence type="ECO:0000256" key="2">
    <source>
        <dbReference type="ARBA" id="ARBA00008070"/>
    </source>
</evidence>
<dbReference type="GO" id="GO:0045159">
    <property type="term" value="F:myosin II binding"/>
    <property type="evidence" value="ECO:0007669"/>
    <property type="project" value="TreeGrafter"/>
</dbReference>
<dbReference type="PROSITE" id="PS50892">
    <property type="entry name" value="V_SNARE"/>
    <property type="match status" value="1"/>
</dbReference>
<dbReference type="Proteomes" id="UP001055712">
    <property type="component" value="Unassembled WGS sequence"/>
</dbReference>
<keyword evidence="3" id="KW-0268">Exocytosis</keyword>
<dbReference type="SUPFAM" id="SSF50978">
    <property type="entry name" value="WD40 repeat-like"/>
    <property type="match status" value="1"/>
</dbReference>
<feature type="compositionally biased region" description="Low complexity" evidence="6">
    <location>
        <begin position="1389"/>
        <end position="1401"/>
    </location>
</feature>
<dbReference type="GO" id="GO:0005886">
    <property type="term" value="C:plasma membrane"/>
    <property type="evidence" value="ECO:0007669"/>
    <property type="project" value="TreeGrafter"/>
</dbReference>
<dbReference type="InterPro" id="IPR042855">
    <property type="entry name" value="V_SNARE_CC"/>
</dbReference>
<protein>
    <recommendedName>
        <fullName evidence="7">V-SNARE coiled-coil homology domain-containing protein</fullName>
    </recommendedName>
</protein>
<dbReference type="OrthoDB" id="19944at2759"/>
<feature type="compositionally biased region" description="Low complexity" evidence="6">
    <location>
        <begin position="923"/>
        <end position="942"/>
    </location>
</feature>
<dbReference type="CDD" id="cd15873">
    <property type="entry name" value="R-SNARE_STXBP5_6"/>
    <property type="match status" value="1"/>
</dbReference>